<protein>
    <recommendedName>
        <fullName evidence="4">Lipoprotein</fullName>
    </recommendedName>
</protein>
<proteinExistence type="predicted"/>
<dbReference type="Proteomes" id="UP000773064">
    <property type="component" value="Unassembled WGS sequence"/>
</dbReference>
<gene>
    <name evidence="2" type="ORF">JS528_05915</name>
</gene>
<name>A0ABS5UPN5_9BIFI</name>
<evidence type="ECO:0008006" key="4">
    <source>
        <dbReference type="Google" id="ProtNLM"/>
    </source>
</evidence>
<dbReference type="RefSeq" id="WP_214358170.1">
    <property type="nucleotide sequence ID" value="NZ_JAFEJS010000005.1"/>
</dbReference>
<comment type="caution">
    <text evidence="2">The sequence shown here is derived from an EMBL/GenBank/DDBJ whole genome shotgun (WGS) entry which is preliminary data.</text>
</comment>
<dbReference type="PROSITE" id="PS51257">
    <property type="entry name" value="PROKAR_LIPOPROTEIN"/>
    <property type="match status" value="1"/>
</dbReference>
<evidence type="ECO:0000256" key="1">
    <source>
        <dbReference type="SAM" id="SignalP"/>
    </source>
</evidence>
<evidence type="ECO:0000313" key="2">
    <source>
        <dbReference type="EMBL" id="MBT1172896.1"/>
    </source>
</evidence>
<feature type="signal peptide" evidence="1">
    <location>
        <begin position="1"/>
        <end position="24"/>
    </location>
</feature>
<keyword evidence="1" id="KW-0732">Signal</keyword>
<organism evidence="2 3">
    <name type="scientific">Bifidobacterium santillanense</name>
    <dbReference type="NCBI Taxonomy" id="2809028"/>
    <lineage>
        <taxon>Bacteria</taxon>
        <taxon>Bacillati</taxon>
        <taxon>Actinomycetota</taxon>
        <taxon>Actinomycetes</taxon>
        <taxon>Bifidobacteriales</taxon>
        <taxon>Bifidobacteriaceae</taxon>
        <taxon>Bifidobacterium</taxon>
    </lineage>
</organism>
<sequence length="169" mass="18104">MKRAVLSVLLCACLAVAGCPSASAKESVHNPDIAETASLRYGESNKTTLLATETKSIVVTPGGQPSGGYKLPSGGSINVRPESGSNISVSVAATWGPVRITTTIGYTGAGVSSISIPVPSANYYYKAKLRKYYKLSHVKIDYYEYGVLKYTTYTTQQTYLRTEGFAQRV</sequence>
<dbReference type="EMBL" id="JAFEJS010000005">
    <property type="protein sequence ID" value="MBT1172896.1"/>
    <property type="molecule type" value="Genomic_DNA"/>
</dbReference>
<reference evidence="2 3" key="1">
    <citation type="journal article" date="2021" name="Environ. Microbiol.">
        <title>Genetic insights into the dark matter of the mammalian gut microbiota through targeted genome reconstruction.</title>
        <authorList>
            <person name="Lugli G.A."/>
            <person name="Alessandri G."/>
            <person name="Milani C."/>
            <person name="Viappiani A."/>
            <person name="Fontana F."/>
            <person name="Tarracchini C."/>
            <person name="Mancabelli L."/>
            <person name="Argentini C."/>
            <person name="Ruiz L."/>
            <person name="Margolles A."/>
            <person name="van Sinderen D."/>
            <person name="Turroni F."/>
            <person name="Ventura M."/>
        </authorList>
    </citation>
    <scope>NUCLEOTIDE SEQUENCE [LARGE SCALE GENOMIC DNA]</scope>
    <source>
        <strain evidence="2 3">MA2</strain>
    </source>
</reference>
<feature type="chain" id="PRO_5047291071" description="Lipoprotein" evidence="1">
    <location>
        <begin position="25"/>
        <end position="169"/>
    </location>
</feature>
<accession>A0ABS5UPN5</accession>
<evidence type="ECO:0000313" key="3">
    <source>
        <dbReference type="Proteomes" id="UP000773064"/>
    </source>
</evidence>
<keyword evidence="3" id="KW-1185">Reference proteome</keyword>